<dbReference type="GO" id="GO:0015031">
    <property type="term" value="P:protein transport"/>
    <property type="evidence" value="ECO:0007669"/>
    <property type="project" value="UniProtKB-KW"/>
</dbReference>
<dbReference type="PROSITE" id="PS50192">
    <property type="entry name" value="T_SNARE"/>
    <property type="match status" value="1"/>
</dbReference>
<evidence type="ECO:0000256" key="9">
    <source>
        <dbReference type="ARBA" id="ARBA00022927"/>
    </source>
</evidence>
<dbReference type="GO" id="GO:0005789">
    <property type="term" value="C:endoplasmic reticulum membrane"/>
    <property type="evidence" value="ECO:0007669"/>
    <property type="project" value="UniProtKB-SubCell"/>
</dbReference>
<evidence type="ECO:0000256" key="8">
    <source>
        <dbReference type="ARBA" id="ARBA00022892"/>
    </source>
</evidence>
<evidence type="ECO:0000256" key="10">
    <source>
        <dbReference type="ARBA" id="ARBA00022989"/>
    </source>
</evidence>
<dbReference type="SUPFAM" id="SSF58038">
    <property type="entry name" value="SNARE fusion complex"/>
    <property type="match status" value="1"/>
</dbReference>
<dbReference type="Pfam" id="PF10496">
    <property type="entry name" value="Syntaxin-18_N"/>
    <property type="match status" value="1"/>
</dbReference>
<evidence type="ECO:0000256" key="4">
    <source>
        <dbReference type="ARBA" id="ARBA00019409"/>
    </source>
</evidence>
<feature type="domain" description="T-SNARE coiled-coil homology" evidence="16">
    <location>
        <begin position="240"/>
        <end position="293"/>
    </location>
</feature>
<dbReference type="STRING" id="126957.T1IIR1"/>
<dbReference type="GO" id="GO:0031201">
    <property type="term" value="C:SNARE complex"/>
    <property type="evidence" value="ECO:0007669"/>
    <property type="project" value="TreeGrafter"/>
</dbReference>
<dbReference type="FunFam" id="1.20.5.110:FF:000015">
    <property type="entry name" value="Syntaxin-18, putative"/>
    <property type="match status" value="1"/>
</dbReference>
<evidence type="ECO:0000256" key="14">
    <source>
        <dbReference type="SAM" id="MobiDB-lite"/>
    </source>
</evidence>
<dbReference type="AlphaFoldDB" id="T1IIR1"/>
<name>T1IIR1_STRMM</name>
<keyword evidence="9" id="KW-0653">Protein transport</keyword>
<feature type="compositionally biased region" description="Polar residues" evidence="14">
    <location>
        <begin position="173"/>
        <end position="197"/>
    </location>
</feature>
<dbReference type="HOGENOM" id="CLU_071402_1_0_1"/>
<evidence type="ECO:0000313" key="18">
    <source>
        <dbReference type="Proteomes" id="UP000014500"/>
    </source>
</evidence>
<accession>T1IIR1</accession>
<keyword evidence="8" id="KW-0931">ER-Golgi transport</keyword>
<keyword evidence="12 15" id="KW-0472">Membrane</keyword>
<evidence type="ECO:0000256" key="13">
    <source>
        <dbReference type="ARBA" id="ARBA00046280"/>
    </source>
</evidence>
<keyword evidence="6 15" id="KW-0812">Transmembrane</keyword>
<reference evidence="17" key="2">
    <citation type="submission" date="2015-02" db="UniProtKB">
        <authorList>
            <consortium name="EnsemblMetazoa"/>
        </authorList>
    </citation>
    <scope>IDENTIFICATION</scope>
</reference>
<sequence length="323" mass="37343">MDVTVLFKACVKTVKTRNKALGLGPAANIDLEKKNKHKTKTEFYIKAKELVNCISKLQEFLLDHRKNYINTNNLISDSSSMSDVQRDQIDSEAQNIIRQCSHNIREFHAQGFVQNEQGNSQLLQHKDAVVSLLSDYLKKICKIYTEQRAIRIKKIIDLQKMSKLETKEKHITKSPTESTIHSELQFPHSQSKSQLNLDTDDKPSDTSHFKDEDILSPEEIQMFEQENEKLFEEFTSLTADIRQIEGKVVEISKLQEVFADKVLEQGKDIELMADNVMGTTETIRDANEELREAMKKNATFRVWILFVLLVLSFSLLFLDWYNP</sequence>
<keyword evidence="7" id="KW-0256">Endoplasmic reticulum</keyword>
<dbReference type="EnsemblMetazoa" id="SMAR000764-RA">
    <property type="protein sequence ID" value="SMAR000764-PA"/>
    <property type="gene ID" value="SMAR000764"/>
</dbReference>
<dbReference type="GO" id="GO:0006890">
    <property type="term" value="P:retrograde vesicle-mediated transport, Golgi to endoplasmic reticulum"/>
    <property type="evidence" value="ECO:0007669"/>
    <property type="project" value="TreeGrafter"/>
</dbReference>
<protein>
    <recommendedName>
        <fullName evidence="4">Syntaxin-18</fullName>
    </recommendedName>
</protein>
<keyword evidence="5" id="KW-0813">Transport</keyword>
<evidence type="ECO:0000256" key="5">
    <source>
        <dbReference type="ARBA" id="ARBA00022448"/>
    </source>
</evidence>
<evidence type="ECO:0000256" key="1">
    <source>
        <dbReference type="ARBA" id="ARBA00003746"/>
    </source>
</evidence>
<evidence type="ECO:0000256" key="11">
    <source>
        <dbReference type="ARBA" id="ARBA00023054"/>
    </source>
</evidence>
<reference evidence="18" key="1">
    <citation type="submission" date="2011-05" db="EMBL/GenBank/DDBJ databases">
        <authorList>
            <person name="Richards S.R."/>
            <person name="Qu J."/>
            <person name="Jiang H."/>
            <person name="Jhangiani S.N."/>
            <person name="Agravi P."/>
            <person name="Goodspeed R."/>
            <person name="Gross S."/>
            <person name="Mandapat C."/>
            <person name="Jackson L."/>
            <person name="Mathew T."/>
            <person name="Pu L."/>
            <person name="Thornton R."/>
            <person name="Saada N."/>
            <person name="Wilczek-Boney K.B."/>
            <person name="Lee S."/>
            <person name="Kovar C."/>
            <person name="Wu Y."/>
            <person name="Scherer S.E."/>
            <person name="Worley K.C."/>
            <person name="Muzny D.M."/>
            <person name="Gibbs R."/>
        </authorList>
    </citation>
    <scope>NUCLEOTIDE SEQUENCE</scope>
    <source>
        <strain evidence="18">Brora</strain>
    </source>
</reference>
<dbReference type="PANTHER" id="PTHR15959">
    <property type="entry name" value="SYNTAXIN-18"/>
    <property type="match status" value="1"/>
</dbReference>
<dbReference type="PANTHER" id="PTHR15959:SF0">
    <property type="entry name" value="SYNTAXIN-18"/>
    <property type="match status" value="1"/>
</dbReference>
<feature type="compositionally biased region" description="Basic and acidic residues" evidence="14">
    <location>
        <begin position="199"/>
        <end position="210"/>
    </location>
</feature>
<evidence type="ECO:0000256" key="12">
    <source>
        <dbReference type="ARBA" id="ARBA00023136"/>
    </source>
</evidence>
<keyword evidence="10 15" id="KW-1133">Transmembrane helix</keyword>
<dbReference type="OMA" id="FVFQCRE"/>
<evidence type="ECO:0000256" key="3">
    <source>
        <dbReference type="ARBA" id="ARBA00009063"/>
    </source>
</evidence>
<comment type="function">
    <text evidence="1">Syntaxin that may be involved in targeting and fusion of Golgi-derived retrograde transport vesicles with the ER.</text>
</comment>
<feature type="region of interest" description="Disordered" evidence="14">
    <location>
        <begin position="167"/>
        <end position="210"/>
    </location>
</feature>
<feature type="transmembrane region" description="Helical" evidence="15">
    <location>
        <begin position="300"/>
        <end position="321"/>
    </location>
</feature>
<dbReference type="EMBL" id="JH430212">
    <property type="status" value="NOT_ANNOTATED_CDS"/>
    <property type="molecule type" value="Genomic_DNA"/>
</dbReference>
<proteinExistence type="inferred from homology"/>
<comment type="subcellular location">
    <subcellularLocation>
        <location evidence="13">Endomembrane system</location>
        <topology evidence="13">Single-pass type IV membrane protein</topology>
    </subcellularLocation>
    <subcellularLocation>
        <location evidence="2">Endoplasmic reticulum membrane</location>
        <topology evidence="2">Single-pass membrane protein</topology>
    </subcellularLocation>
</comment>
<dbReference type="eggNOG" id="KOG3894">
    <property type="taxonomic scope" value="Eukaryota"/>
</dbReference>
<comment type="similarity">
    <text evidence="3">Belongs to the syntaxin family.</text>
</comment>
<keyword evidence="11" id="KW-0175">Coiled coil</keyword>
<organism evidence="17 18">
    <name type="scientific">Strigamia maritima</name>
    <name type="common">European centipede</name>
    <name type="synonym">Geophilus maritimus</name>
    <dbReference type="NCBI Taxonomy" id="126957"/>
    <lineage>
        <taxon>Eukaryota</taxon>
        <taxon>Metazoa</taxon>
        <taxon>Ecdysozoa</taxon>
        <taxon>Arthropoda</taxon>
        <taxon>Myriapoda</taxon>
        <taxon>Chilopoda</taxon>
        <taxon>Pleurostigmophora</taxon>
        <taxon>Geophilomorpha</taxon>
        <taxon>Linotaeniidae</taxon>
        <taxon>Strigamia</taxon>
    </lineage>
</organism>
<evidence type="ECO:0000313" key="17">
    <source>
        <dbReference type="EnsemblMetazoa" id="SMAR000764-PA"/>
    </source>
</evidence>
<dbReference type="Proteomes" id="UP000014500">
    <property type="component" value="Unassembled WGS sequence"/>
</dbReference>
<dbReference type="InterPro" id="IPR019529">
    <property type="entry name" value="Syntaxin-18_N"/>
</dbReference>
<keyword evidence="18" id="KW-1185">Reference proteome</keyword>
<evidence type="ECO:0000256" key="7">
    <source>
        <dbReference type="ARBA" id="ARBA00022824"/>
    </source>
</evidence>
<dbReference type="PhylomeDB" id="T1IIR1"/>
<evidence type="ECO:0000259" key="16">
    <source>
        <dbReference type="PROSITE" id="PS50192"/>
    </source>
</evidence>
<evidence type="ECO:0000256" key="2">
    <source>
        <dbReference type="ARBA" id="ARBA00004389"/>
    </source>
</evidence>
<evidence type="ECO:0000256" key="6">
    <source>
        <dbReference type="ARBA" id="ARBA00022692"/>
    </source>
</evidence>
<dbReference type="InterPro" id="IPR000727">
    <property type="entry name" value="T_SNARE_dom"/>
</dbReference>
<dbReference type="Gene3D" id="1.20.5.110">
    <property type="match status" value="1"/>
</dbReference>
<evidence type="ECO:0000256" key="15">
    <source>
        <dbReference type="SAM" id="Phobius"/>
    </source>
</evidence>